<reference evidence="1" key="1">
    <citation type="journal article" date="2014" name="Front. Microbiol.">
        <title>High frequency of phylogenetically diverse reductive dehalogenase-homologous genes in deep subseafloor sedimentary metagenomes.</title>
        <authorList>
            <person name="Kawai M."/>
            <person name="Futagami T."/>
            <person name="Toyoda A."/>
            <person name="Takaki Y."/>
            <person name="Nishi S."/>
            <person name="Hori S."/>
            <person name="Arai W."/>
            <person name="Tsubouchi T."/>
            <person name="Morono Y."/>
            <person name="Uchiyama I."/>
            <person name="Ito T."/>
            <person name="Fujiyama A."/>
            <person name="Inagaki F."/>
            <person name="Takami H."/>
        </authorList>
    </citation>
    <scope>NUCLEOTIDE SEQUENCE</scope>
    <source>
        <strain evidence="1">Expedition CK06-06</strain>
    </source>
</reference>
<gene>
    <name evidence="1" type="ORF">S01H1_13394</name>
</gene>
<feature type="non-terminal residue" evidence="1">
    <location>
        <position position="1"/>
    </location>
</feature>
<name>X0S3C0_9ZZZZ</name>
<dbReference type="AlphaFoldDB" id="X0S3C0"/>
<comment type="caution">
    <text evidence="1">The sequence shown here is derived from an EMBL/GenBank/DDBJ whole genome shotgun (WGS) entry which is preliminary data.</text>
</comment>
<protein>
    <submittedName>
        <fullName evidence="1">Uncharacterized protein</fullName>
    </submittedName>
</protein>
<dbReference type="EMBL" id="BARS01006911">
    <property type="protein sequence ID" value="GAF75509.1"/>
    <property type="molecule type" value="Genomic_DNA"/>
</dbReference>
<sequence>IERNVGYRSEIRKYMTNFDVMDKLNTKIHRGLNKIDIKGVIKLANKQKRELVGKTVGNVLSEVNRFPQNMLGDEMREQFTKPVKKILYENIMQGKSQSAAKKALHDYIVGQKGKIGQLERWSGQIARDTLSQYDGAVNDMVRKEFDLNGYRYIGSLVRDSRPQCIRWRRMKELPMAILPAELANPSNRGQIPGTTKDNFGTYRGGYNCQHSAIPIRIE</sequence>
<proteinExistence type="predicted"/>
<accession>X0S3C0</accession>
<organism evidence="1">
    <name type="scientific">marine sediment metagenome</name>
    <dbReference type="NCBI Taxonomy" id="412755"/>
    <lineage>
        <taxon>unclassified sequences</taxon>
        <taxon>metagenomes</taxon>
        <taxon>ecological metagenomes</taxon>
    </lineage>
</organism>
<evidence type="ECO:0000313" key="1">
    <source>
        <dbReference type="EMBL" id="GAF75509.1"/>
    </source>
</evidence>